<comment type="caution">
    <text evidence="1">The sequence shown here is derived from an EMBL/GenBank/DDBJ whole genome shotgun (WGS) entry which is preliminary data.</text>
</comment>
<accession>A0ABU6J0U1</accession>
<evidence type="ECO:0000313" key="1">
    <source>
        <dbReference type="EMBL" id="MEC4295664.1"/>
    </source>
</evidence>
<name>A0ABU6J0U1_9ACTN</name>
<dbReference type="EMBL" id="JAYMFH010000016">
    <property type="protein sequence ID" value="MEC4295664.1"/>
    <property type="molecule type" value="Genomic_DNA"/>
</dbReference>
<evidence type="ECO:0000313" key="2">
    <source>
        <dbReference type="Proteomes" id="UP001343724"/>
    </source>
</evidence>
<dbReference type="InterPro" id="IPR049725">
    <property type="entry name" value="STM3845-like"/>
</dbReference>
<sequence>MANIDREERAIRTLRSYESFYRRSVNAPLFLFLCGGDDANPSYICRKHVEEYVATSPSLKRVLTVKPEILLNGYSDVINDVNLLELEALIADLSDAILLFDESPGSLCELGAFAMSTPIREIMTACVPGRYRDEKSFVIQGPIRQIEQNQTEMSRVIYLDTDCPFASAGLLEYFSSFEKRVDAAAKRKMNRDSDAVDFGTFCRECLDLVAIFSPLTDRKLLEIYKRYKRFDTFKFRIKSLGKPPRGMTYKIALAYLASTGLIAYDYQSGELDMTGDAPGYFMFGPDRRKQVQSVRAELLSFKRKSHKEIDSVCR</sequence>
<dbReference type="Proteomes" id="UP001343724">
    <property type="component" value="Unassembled WGS sequence"/>
</dbReference>
<keyword evidence="2" id="KW-1185">Reference proteome</keyword>
<dbReference type="NCBIfam" id="NF038232">
    <property type="entry name" value="STM3845_fam"/>
    <property type="match status" value="1"/>
</dbReference>
<organism evidence="1 2">
    <name type="scientific">Adlercreutzia shanghongiae</name>
    <dbReference type="NCBI Taxonomy" id="3111773"/>
    <lineage>
        <taxon>Bacteria</taxon>
        <taxon>Bacillati</taxon>
        <taxon>Actinomycetota</taxon>
        <taxon>Coriobacteriia</taxon>
        <taxon>Eggerthellales</taxon>
        <taxon>Eggerthellaceae</taxon>
        <taxon>Adlercreutzia</taxon>
    </lineage>
</organism>
<proteinExistence type="predicted"/>
<dbReference type="RefSeq" id="WP_326455060.1">
    <property type="nucleotide sequence ID" value="NZ_JAYMFH010000016.1"/>
</dbReference>
<reference evidence="1 2" key="1">
    <citation type="submission" date="2024-01" db="EMBL/GenBank/DDBJ databases">
        <title>novel species in genus Adlercreutzia.</title>
        <authorList>
            <person name="Liu X."/>
        </authorList>
    </citation>
    <scope>NUCLEOTIDE SEQUENCE [LARGE SCALE GENOMIC DNA]</scope>
    <source>
        <strain evidence="1 2">R22</strain>
    </source>
</reference>
<protein>
    <submittedName>
        <fullName evidence="1">Retron St85 family effector protein</fullName>
    </submittedName>
</protein>
<gene>
    <name evidence="1" type="ORF">VJ920_10110</name>
</gene>